<name>A0A834RI98_SARSC</name>
<keyword evidence="1" id="KW-0175">Coiled coil</keyword>
<feature type="compositionally biased region" description="Basic residues" evidence="2">
    <location>
        <begin position="224"/>
        <end position="241"/>
    </location>
</feature>
<feature type="compositionally biased region" description="Acidic residues" evidence="2">
    <location>
        <begin position="130"/>
        <end position="142"/>
    </location>
</feature>
<feature type="compositionally biased region" description="Basic and acidic residues" evidence="2">
    <location>
        <begin position="45"/>
        <end position="61"/>
    </location>
</feature>
<organism evidence="4">
    <name type="scientific">Sarcoptes scabiei</name>
    <name type="common">Itch mite</name>
    <name type="synonym">Acarus scabiei</name>
    <dbReference type="NCBI Taxonomy" id="52283"/>
    <lineage>
        <taxon>Eukaryota</taxon>
        <taxon>Metazoa</taxon>
        <taxon>Ecdysozoa</taxon>
        <taxon>Arthropoda</taxon>
        <taxon>Chelicerata</taxon>
        <taxon>Arachnida</taxon>
        <taxon>Acari</taxon>
        <taxon>Acariformes</taxon>
        <taxon>Sarcoptiformes</taxon>
        <taxon>Astigmata</taxon>
        <taxon>Psoroptidia</taxon>
        <taxon>Sarcoptoidea</taxon>
        <taxon>Sarcoptidae</taxon>
        <taxon>Sarcoptinae</taxon>
        <taxon>Sarcoptes</taxon>
    </lineage>
</organism>
<feature type="coiled-coil region" evidence="1">
    <location>
        <begin position="245"/>
        <end position="304"/>
    </location>
</feature>
<keyword evidence="6" id="KW-1185">Reference proteome</keyword>
<evidence type="ECO:0000259" key="3">
    <source>
        <dbReference type="PROSITE" id="PS51848"/>
    </source>
</evidence>
<dbReference type="EnsemblMetazoa" id="SSS_385s_mrna">
    <property type="protein sequence ID" value="KAF7496447.1"/>
    <property type="gene ID" value="SSS_385"/>
</dbReference>
<evidence type="ECO:0000313" key="5">
    <source>
        <dbReference type="EnsemblMetazoa" id="KAF7496447.1"/>
    </source>
</evidence>
<reference evidence="6" key="1">
    <citation type="journal article" date="2020" name="PLoS Negl. Trop. Dis.">
        <title>High-quality nuclear genome for Sarcoptes scabiei-A critical resource for a neglected parasite.</title>
        <authorList>
            <person name="Korhonen P.K."/>
            <person name="Gasser R.B."/>
            <person name="Ma G."/>
            <person name="Wang T."/>
            <person name="Stroehlein A.J."/>
            <person name="Young N.D."/>
            <person name="Ang C.S."/>
            <person name="Fernando D.D."/>
            <person name="Lu H.C."/>
            <person name="Taylor S."/>
            <person name="Reynolds S.L."/>
            <person name="Mofiz E."/>
            <person name="Najaraj S.H."/>
            <person name="Gowda H."/>
            <person name="Madugundu A."/>
            <person name="Renuse S."/>
            <person name="Holt D."/>
            <person name="Pandey A."/>
            <person name="Papenfuss A.T."/>
            <person name="Fischer K."/>
        </authorList>
    </citation>
    <scope>NUCLEOTIDE SEQUENCE [LARGE SCALE GENOMIC DNA]</scope>
</reference>
<reference evidence="4" key="2">
    <citation type="submission" date="2020-01" db="EMBL/GenBank/DDBJ databases">
        <authorList>
            <person name="Korhonen P.K.K."/>
            <person name="Guangxu M.G."/>
            <person name="Wang T.W."/>
            <person name="Stroehlein A.J.S."/>
            <person name="Young N.D."/>
            <person name="Ang C.-S.A."/>
            <person name="Fernando D.W.F."/>
            <person name="Lu H.L."/>
            <person name="Taylor S.T."/>
            <person name="Ehtesham M.E.M."/>
            <person name="Najaraj S.H.N."/>
            <person name="Harsha G.H.G."/>
            <person name="Madugundu A.M."/>
            <person name="Renuse S.R."/>
            <person name="Holt D.H."/>
            <person name="Pandey A.P."/>
            <person name="Papenfuss A.P."/>
            <person name="Gasser R.B.G."/>
            <person name="Fischer K.F."/>
        </authorList>
    </citation>
    <scope>NUCLEOTIDE SEQUENCE</scope>
    <source>
        <strain evidence="4">SSS_KF_BRIS2020</strain>
    </source>
</reference>
<evidence type="ECO:0000256" key="2">
    <source>
        <dbReference type="SAM" id="MobiDB-lite"/>
    </source>
</evidence>
<accession>A0A834RI98</accession>
<evidence type="ECO:0000313" key="6">
    <source>
        <dbReference type="Proteomes" id="UP000070412"/>
    </source>
</evidence>
<protein>
    <submittedName>
        <fullName evidence="4">MICAL-like protein 1</fullName>
    </submittedName>
</protein>
<dbReference type="SMART" id="SM01203">
    <property type="entry name" value="DUF3585"/>
    <property type="match status" value="1"/>
</dbReference>
<feature type="domain" description="BMERB" evidence="3">
    <location>
        <begin position="241"/>
        <end position="407"/>
    </location>
</feature>
<dbReference type="Pfam" id="PF12130">
    <property type="entry name" value="bMERB_dom"/>
    <property type="match status" value="1"/>
</dbReference>
<feature type="region of interest" description="Disordered" evidence="2">
    <location>
        <begin position="88"/>
        <end position="152"/>
    </location>
</feature>
<proteinExistence type="predicted"/>
<evidence type="ECO:0000313" key="4">
    <source>
        <dbReference type="EMBL" id="KAF7496447.1"/>
    </source>
</evidence>
<dbReference type="AlphaFoldDB" id="A0A834RI98"/>
<dbReference type="Proteomes" id="UP000070412">
    <property type="component" value="Unassembled WGS sequence"/>
</dbReference>
<feature type="compositionally biased region" description="Acidic residues" evidence="2">
    <location>
        <begin position="102"/>
        <end position="112"/>
    </location>
</feature>
<feature type="compositionally biased region" description="Basic and acidic residues" evidence="2">
    <location>
        <begin position="22"/>
        <end position="37"/>
    </location>
</feature>
<feature type="region of interest" description="Disordered" evidence="2">
    <location>
        <begin position="187"/>
        <end position="241"/>
    </location>
</feature>
<feature type="region of interest" description="Disordered" evidence="2">
    <location>
        <begin position="1"/>
        <end position="76"/>
    </location>
</feature>
<evidence type="ECO:0000256" key="1">
    <source>
        <dbReference type="SAM" id="Coils"/>
    </source>
</evidence>
<dbReference type="PROSITE" id="PS51848">
    <property type="entry name" value="BMERB"/>
    <property type="match status" value="1"/>
</dbReference>
<feature type="compositionally biased region" description="Polar residues" evidence="2">
    <location>
        <begin position="1"/>
        <end position="10"/>
    </location>
</feature>
<dbReference type="OrthoDB" id="10017054at2759"/>
<reference evidence="5" key="3">
    <citation type="submission" date="2022-06" db="UniProtKB">
        <authorList>
            <consortium name="EnsemblMetazoa"/>
        </authorList>
    </citation>
    <scope>IDENTIFICATION</scope>
</reference>
<feature type="compositionally biased region" description="Polar residues" evidence="2">
    <location>
        <begin position="187"/>
        <end position="200"/>
    </location>
</feature>
<dbReference type="EMBL" id="WVUK01000007">
    <property type="protein sequence ID" value="KAF7496447.1"/>
    <property type="molecule type" value="Genomic_DNA"/>
</dbReference>
<gene>
    <name evidence="4" type="primary">SSS_385g</name>
    <name evidence="4" type="ORF">SSS_385</name>
</gene>
<dbReference type="InterPro" id="IPR022735">
    <property type="entry name" value="bMERB_dom"/>
</dbReference>
<sequence length="462" mass="54058">MEDSNRNNLDQDFDPHSNLARRQSETLEEINKEKIENESIQNEKITNDAKVDERDANRTVDDQIYPNHLDPFDEDETNITERVRNLNDPLENFYPDDLNPFVDEEEVSDEESLSNRSTTLEENYPSDFDPFGDDDASDDDIGEVNPIETSTKRLLDSQAFLNLLQERNKSNDFNQIENLSESLHNCSLDSVESKPTNHQISPRRKKRPAPLPPRKNSSSSKNTIKQKKRPAPPRPALKRSLKISAKDLDDELETIAKKLPSIESEQLELESWLIEFQRIHNESIEKTDEKEKQELNEAKTMESDNRFKENLEKFLGLAKQKCQLVRKQKELMYMKREIKLEEIQLEIEYQLRIIMSKQENQKTESDHQQEQSLLEQMMAIIDERNEIIENMIQDENREIEDYHRITEKVIGSASSLKNIVVCESKNIRKNPKRIPKKLKIKLPKFTTFNHRSKVKSHSQSAS</sequence>